<dbReference type="AlphaFoldDB" id="A0AAW0H5A5"/>
<comment type="caution">
    <text evidence="2">The sequence shown here is derived from an EMBL/GenBank/DDBJ whole genome shotgun (WGS) entry which is preliminary data.</text>
</comment>
<dbReference type="Proteomes" id="UP001488838">
    <property type="component" value="Unassembled WGS sequence"/>
</dbReference>
<dbReference type="EMBL" id="JBBHLL010001181">
    <property type="protein sequence ID" value="KAK7796460.1"/>
    <property type="molecule type" value="Genomic_DNA"/>
</dbReference>
<keyword evidence="3" id="KW-1185">Reference proteome</keyword>
<sequence>MAPAEQQLSVWESGIWVPAQQSMPVQLSLYGPPQQKASQHVLPQLVGGMKCQHESIQEDAGSAHLDSLRLHEFLPVAGCDFNLSALSQEEYRPFPFANPGRAAKTRLGSGLQFPGPERPNMTSGKSTVPRSVAVSNRKGRSSTEVVHRARKSNGPPEAAGARGPSR</sequence>
<proteinExistence type="predicted"/>
<organism evidence="2 3">
    <name type="scientific">Myodes glareolus</name>
    <name type="common">Bank vole</name>
    <name type="synonym">Clethrionomys glareolus</name>
    <dbReference type="NCBI Taxonomy" id="447135"/>
    <lineage>
        <taxon>Eukaryota</taxon>
        <taxon>Metazoa</taxon>
        <taxon>Chordata</taxon>
        <taxon>Craniata</taxon>
        <taxon>Vertebrata</taxon>
        <taxon>Euteleostomi</taxon>
        <taxon>Mammalia</taxon>
        <taxon>Eutheria</taxon>
        <taxon>Euarchontoglires</taxon>
        <taxon>Glires</taxon>
        <taxon>Rodentia</taxon>
        <taxon>Myomorpha</taxon>
        <taxon>Muroidea</taxon>
        <taxon>Cricetidae</taxon>
        <taxon>Arvicolinae</taxon>
        <taxon>Myodes</taxon>
    </lineage>
</organism>
<gene>
    <name evidence="2" type="ORF">U0070_002096</name>
</gene>
<feature type="compositionally biased region" description="Polar residues" evidence="1">
    <location>
        <begin position="120"/>
        <end position="129"/>
    </location>
</feature>
<reference evidence="2 3" key="1">
    <citation type="journal article" date="2023" name="bioRxiv">
        <title>Conserved and derived expression patterns and positive selection on dental genes reveal complex evolutionary context of ever-growing rodent molars.</title>
        <authorList>
            <person name="Calamari Z.T."/>
            <person name="Song A."/>
            <person name="Cohen E."/>
            <person name="Akter M."/>
            <person name="Roy R.D."/>
            <person name="Hallikas O."/>
            <person name="Christensen M.M."/>
            <person name="Li P."/>
            <person name="Marangoni P."/>
            <person name="Jernvall J."/>
            <person name="Klein O.D."/>
        </authorList>
    </citation>
    <scope>NUCLEOTIDE SEQUENCE [LARGE SCALE GENOMIC DNA]</scope>
    <source>
        <strain evidence="2">V071</strain>
    </source>
</reference>
<feature type="region of interest" description="Disordered" evidence="1">
    <location>
        <begin position="102"/>
        <end position="166"/>
    </location>
</feature>
<evidence type="ECO:0000256" key="1">
    <source>
        <dbReference type="SAM" id="MobiDB-lite"/>
    </source>
</evidence>
<accession>A0AAW0H5A5</accession>
<name>A0AAW0H5A5_MYOGA</name>
<protein>
    <submittedName>
        <fullName evidence="2">Uncharacterized protein</fullName>
    </submittedName>
</protein>
<evidence type="ECO:0000313" key="3">
    <source>
        <dbReference type="Proteomes" id="UP001488838"/>
    </source>
</evidence>
<evidence type="ECO:0000313" key="2">
    <source>
        <dbReference type="EMBL" id="KAK7796460.1"/>
    </source>
</evidence>